<evidence type="ECO:0000259" key="1">
    <source>
        <dbReference type="Pfam" id="PF01636"/>
    </source>
</evidence>
<dbReference type="SUPFAM" id="SSF56112">
    <property type="entry name" value="Protein kinase-like (PK-like)"/>
    <property type="match status" value="1"/>
</dbReference>
<dbReference type="EMBL" id="LT629701">
    <property type="protein sequence ID" value="SDM19044.1"/>
    <property type="molecule type" value="Genomic_DNA"/>
</dbReference>
<dbReference type="Gene3D" id="3.90.1200.10">
    <property type="match status" value="1"/>
</dbReference>
<feature type="domain" description="Aminoglycoside phosphotransferase" evidence="1">
    <location>
        <begin position="153"/>
        <end position="310"/>
    </location>
</feature>
<reference evidence="2 3" key="1">
    <citation type="submission" date="2016-10" db="EMBL/GenBank/DDBJ databases">
        <authorList>
            <person name="de Groot N.N."/>
        </authorList>
    </citation>
    <scope>NUCLEOTIDE SEQUENCE [LARGE SCALE GENOMIC DNA]</scope>
    <source>
        <strain evidence="2 3">DSM 44149</strain>
    </source>
</reference>
<sequence>MRSLSEALRRAPWFSRTTLDPESLRVLDELEVEGTTLRWAEVRGEQRTAILVLGDTDTDLLRAMLVLPARESWPTRAGGVLRWRGPVRSGLRLDEVMDTTATNAVGRAAGNLVIKAYRVLGDDRGEPSLLSTMDGSDLLPKPLGHLEYEGPEASDSGCLALITHAVEGSPLDHPLRAALRSGTSPPSRLLRAVRDALSALHDQFADGAEAKAMPLTNRLPELRCLVSQVRSTLPYVAEHRRELLDQCAAFPMDSDYPAGPRHGDLHLAHVLVDDAQRVRFVDPDGLAVEASSPLDDFAALCRAVECFAADEETARTARELGVDKYRFASELRTAPGAEWAAEVNRGLTAGIDPDALALPYLLRALHELRYHGERAGDPEADYYADLTWVSLAEFLRGFHS</sequence>
<dbReference type="Pfam" id="PF01636">
    <property type="entry name" value="APH"/>
    <property type="match status" value="1"/>
</dbReference>
<dbReference type="eggNOG" id="COG3281">
    <property type="taxonomic scope" value="Bacteria"/>
</dbReference>
<proteinExistence type="predicted"/>
<keyword evidence="3" id="KW-1185">Reference proteome</keyword>
<dbReference type="STRING" id="211114.SAMN04489726_0268"/>
<dbReference type="Proteomes" id="UP000183376">
    <property type="component" value="Chromosome I"/>
</dbReference>
<protein>
    <submittedName>
        <fullName evidence="2">Phosphotransferase enzyme family protein</fullName>
    </submittedName>
</protein>
<evidence type="ECO:0000313" key="3">
    <source>
        <dbReference type="Proteomes" id="UP000183376"/>
    </source>
</evidence>
<organism evidence="2 3">
    <name type="scientific">Allokutzneria albata</name>
    <name type="common">Kibdelosporangium albatum</name>
    <dbReference type="NCBI Taxonomy" id="211114"/>
    <lineage>
        <taxon>Bacteria</taxon>
        <taxon>Bacillati</taxon>
        <taxon>Actinomycetota</taxon>
        <taxon>Actinomycetes</taxon>
        <taxon>Pseudonocardiales</taxon>
        <taxon>Pseudonocardiaceae</taxon>
        <taxon>Allokutzneria</taxon>
    </lineage>
</organism>
<evidence type="ECO:0000313" key="2">
    <source>
        <dbReference type="EMBL" id="SDM19044.1"/>
    </source>
</evidence>
<gene>
    <name evidence="2" type="ORF">SAMN04489726_0268</name>
</gene>
<accession>A0A1G9R739</accession>
<dbReference type="AlphaFoldDB" id="A0A1G9R739"/>
<dbReference type="InterPro" id="IPR002575">
    <property type="entry name" value="Aminoglycoside_PTrfase"/>
</dbReference>
<dbReference type="InterPro" id="IPR011009">
    <property type="entry name" value="Kinase-like_dom_sf"/>
</dbReference>
<keyword evidence="2" id="KW-0808">Transferase</keyword>
<name>A0A1G9R739_ALLAB</name>
<dbReference type="RefSeq" id="WP_030429289.1">
    <property type="nucleotide sequence ID" value="NZ_JOEF01000006.1"/>
</dbReference>
<dbReference type="GO" id="GO:0016740">
    <property type="term" value="F:transferase activity"/>
    <property type="evidence" value="ECO:0007669"/>
    <property type="project" value="UniProtKB-KW"/>
</dbReference>
<dbReference type="OrthoDB" id="9797603at2"/>